<dbReference type="AlphaFoldDB" id="A0A6L9L8H4"/>
<keyword evidence="2" id="KW-1185">Reference proteome</keyword>
<comment type="caution">
    <text evidence="1">The sequence shown here is derived from an EMBL/GenBank/DDBJ whole genome shotgun (WGS) entry which is preliminary data.</text>
</comment>
<dbReference type="EMBL" id="JAAFZH010000001">
    <property type="protein sequence ID" value="NDU93269.1"/>
    <property type="molecule type" value="Genomic_DNA"/>
</dbReference>
<reference evidence="1 2" key="1">
    <citation type="submission" date="2020-02" db="EMBL/GenBank/DDBJ databases">
        <title>Draft genome sequence of two Spirosoma agri KCTC 52727 and Spirosoma terrae KCTC 52035.</title>
        <authorList>
            <person name="Rojas J."/>
            <person name="Ambika Manirajan B."/>
            <person name="Suarez C."/>
            <person name="Ratering S."/>
            <person name="Schnell S."/>
        </authorList>
    </citation>
    <scope>NUCLEOTIDE SEQUENCE [LARGE SCALE GENOMIC DNA]</scope>
    <source>
        <strain evidence="1 2">KCTC 52035</strain>
    </source>
</reference>
<organism evidence="1 2">
    <name type="scientific">Spirosoma terrae</name>
    <dbReference type="NCBI Taxonomy" id="1968276"/>
    <lineage>
        <taxon>Bacteria</taxon>
        <taxon>Pseudomonadati</taxon>
        <taxon>Bacteroidota</taxon>
        <taxon>Cytophagia</taxon>
        <taxon>Cytophagales</taxon>
        <taxon>Cytophagaceae</taxon>
        <taxon>Spirosoma</taxon>
    </lineage>
</organism>
<dbReference type="RefSeq" id="WP_163940967.1">
    <property type="nucleotide sequence ID" value="NZ_JAAFZH010000001.1"/>
</dbReference>
<sequence length="113" mass="12505">MEAGYWQSNQRNNWEVFSGQEALGDSEKEAEESALLIFSNRVQLTSSIKNVMRKMAMIVVGVTLFVAGYQQIHRQNEYATAKATAPAPGYTTTSTSVPDNIKQTVAFRLVKAS</sequence>
<evidence type="ECO:0000313" key="2">
    <source>
        <dbReference type="Proteomes" id="UP000474175"/>
    </source>
</evidence>
<dbReference type="Proteomes" id="UP000474175">
    <property type="component" value="Unassembled WGS sequence"/>
</dbReference>
<protein>
    <submittedName>
        <fullName evidence="1">Uncharacterized protein</fullName>
    </submittedName>
</protein>
<proteinExistence type="predicted"/>
<name>A0A6L9L8H4_9BACT</name>
<evidence type="ECO:0000313" key="1">
    <source>
        <dbReference type="EMBL" id="NDU93269.1"/>
    </source>
</evidence>
<accession>A0A6L9L8H4</accession>
<gene>
    <name evidence="1" type="ORF">GK108_00130</name>
</gene>